<dbReference type="FunFam" id="1.10.287.130:FF:000001">
    <property type="entry name" value="Two-component sensor histidine kinase"/>
    <property type="match status" value="1"/>
</dbReference>
<evidence type="ECO:0000256" key="3">
    <source>
        <dbReference type="ARBA" id="ARBA00012438"/>
    </source>
</evidence>
<dbReference type="SMART" id="SM00387">
    <property type="entry name" value="HATPase_c"/>
    <property type="match status" value="1"/>
</dbReference>
<dbReference type="AlphaFoldDB" id="A0A5D8Q8A1"/>
<dbReference type="InterPro" id="IPR000014">
    <property type="entry name" value="PAS"/>
</dbReference>
<protein>
    <recommendedName>
        <fullName evidence="3">histidine kinase</fullName>
        <ecNumber evidence="3">2.7.13.3</ecNumber>
    </recommendedName>
</protein>
<dbReference type="InterPro" id="IPR003661">
    <property type="entry name" value="HisK_dim/P_dom"/>
</dbReference>
<dbReference type="CDD" id="cd00082">
    <property type="entry name" value="HisKA"/>
    <property type="match status" value="1"/>
</dbReference>
<dbReference type="SMART" id="SM00304">
    <property type="entry name" value="HAMP"/>
    <property type="match status" value="1"/>
</dbReference>
<keyword evidence="5" id="KW-0808">Transferase</keyword>
<reference evidence="12 13" key="1">
    <citation type="submission" date="2019-08" db="EMBL/GenBank/DDBJ databases">
        <title>Calorimonas adulescens gen. nov., sp. nov., an anaerobic thermophilic bacterium from Sakhalin hot spring.</title>
        <authorList>
            <person name="Khomyakova M.A."/>
            <person name="Merkel A.Y."/>
            <person name="Novikov A."/>
            <person name="Bonch-Osmolovskaya E.A."/>
            <person name="Slobodkin A.I."/>
        </authorList>
    </citation>
    <scope>NUCLEOTIDE SEQUENCE [LARGE SCALE GENOMIC DNA]</scope>
    <source>
        <strain evidence="12 13">A05MB</strain>
    </source>
</reference>
<organism evidence="12 13">
    <name type="scientific">Calorimonas adulescens</name>
    <dbReference type="NCBI Taxonomy" id="2606906"/>
    <lineage>
        <taxon>Bacteria</taxon>
        <taxon>Bacillati</taxon>
        <taxon>Bacillota</taxon>
        <taxon>Clostridia</taxon>
        <taxon>Thermoanaerobacterales</taxon>
        <taxon>Thermoanaerobacteraceae</taxon>
        <taxon>Calorimonas</taxon>
    </lineage>
</organism>
<dbReference type="Gene3D" id="1.10.8.500">
    <property type="entry name" value="HAMP domain in histidine kinase"/>
    <property type="match status" value="1"/>
</dbReference>
<dbReference type="InterPro" id="IPR003660">
    <property type="entry name" value="HAMP_dom"/>
</dbReference>
<dbReference type="GO" id="GO:0004721">
    <property type="term" value="F:phosphoprotein phosphatase activity"/>
    <property type="evidence" value="ECO:0007669"/>
    <property type="project" value="TreeGrafter"/>
</dbReference>
<dbReference type="SMART" id="SM00388">
    <property type="entry name" value="HisKA"/>
    <property type="match status" value="1"/>
</dbReference>
<evidence type="ECO:0000313" key="13">
    <source>
        <dbReference type="Proteomes" id="UP000322976"/>
    </source>
</evidence>
<dbReference type="SUPFAM" id="SSF55874">
    <property type="entry name" value="ATPase domain of HSP90 chaperone/DNA topoisomerase II/histidine kinase"/>
    <property type="match status" value="1"/>
</dbReference>
<dbReference type="InterPro" id="IPR004358">
    <property type="entry name" value="Sig_transdc_His_kin-like_C"/>
</dbReference>
<comment type="subcellular location">
    <subcellularLocation>
        <location evidence="2">Membrane</location>
    </subcellularLocation>
</comment>
<dbReference type="PANTHER" id="PTHR45453">
    <property type="entry name" value="PHOSPHATE REGULON SENSOR PROTEIN PHOR"/>
    <property type="match status" value="1"/>
</dbReference>
<dbReference type="SUPFAM" id="SSF47384">
    <property type="entry name" value="Homodimeric domain of signal transducing histidine kinase"/>
    <property type="match status" value="1"/>
</dbReference>
<dbReference type="CDD" id="cd18773">
    <property type="entry name" value="PDC1_HK_sensor"/>
    <property type="match status" value="1"/>
</dbReference>
<dbReference type="EMBL" id="VTPS01000022">
    <property type="protein sequence ID" value="TZE80870.1"/>
    <property type="molecule type" value="Genomic_DNA"/>
</dbReference>
<keyword evidence="7" id="KW-0902">Two-component regulatory system</keyword>
<dbReference type="InterPro" id="IPR035965">
    <property type="entry name" value="PAS-like_dom_sf"/>
</dbReference>
<dbReference type="GO" id="GO:0005886">
    <property type="term" value="C:plasma membrane"/>
    <property type="evidence" value="ECO:0007669"/>
    <property type="project" value="TreeGrafter"/>
</dbReference>
<dbReference type="Gene3D" id="1.10.287.130">
    <property type="match status" value="1"/>
</dbReference>
<evidence type="ECO:0000256" key="1">
    <source>
        <dbReference type="ARBA" id="ARBA00000085"/>
    </source>
</evidence>
<dbReference type="CDD" id="cd00130">
    <property type="entry name" value="PAS"/>
    <property type="match status" value="1"/>
</dbReference>
<keyword evidence="8 9" id="KW-0472">Membrane</keyword>
<evidence type="ECO:0000256" key="8">
    <source>
        <dbReference type="ARBA" id="ARBA00023136"/>
    </source>
</evidence>
<keyword evidence="6 12" id="KW-0418">Kinase</keyword>
<feature type="transmembrane region" description="Helical" evidence="9">
    <location>
        <begin position="173"/>
        <end position="193"/>
    </location>
</feature>
<dbReference type="PRINTS" id="PR00344">
    <property type="entry name" value="BCTRLSENSOR"/>
</dbReference>
<evidence type="ECO:0000256" key="6">
    <source>
        <dbReference type="ARBA" id="ARBA00022777"/>
    </source>
</evidence>
<dbReference type="InterPro" id="IPR050351">
    <property type="entry name" value="BphY/WalK/GraS-like"/>
</dbReference>
<dbReference type="Gene3D" id="3.30.565.10">
    <property type="entry name" value="Histidine kinase-like ATPase, C-terminal domain"/>
    <property type="match status" value="1"/>
</dbReference>
<dbReference type="CDD" id="cd06225">
    <property type="entry name" value="HAMP"/>
    <property type="match status" value="1"/>
</dbReference>
<keyword evidence="9" id="KW-0812">Transmembrane</keyword>
<dbReference type="SUPFAM" id="SSF55785">
    <property type="entry name" value="PYP-like sensor domain (PAS domain)"/>
    <property type="match status" value="1"/>
</dbReference>
<dbReference type="Pfam" id="PF02518">
    <property type="entry name" value="HATPase_c"/>
    <property type="match status" value="1"/>
</dbReference>
<gene>
    <name evidence="12" type="ORF">FWJ32_11760</name>
</gene>
<dbReference type="SUPFAM" id="SSF158472">
    <property type="entry name" value="HAMP domain-like"/>
    <property type="match status" value="1"/>
</dbReference>
<dbReference type="EC" id="2.7.13.3" evidence="3"/>
<evidence type="ECO:0000256" key="7">
    <source>
        <dbReference type="ARBA" id="ARBA00023012"/>
    </source>
</evidence>
<dbReference type="FunFam" id="3.30.565.10:FF:000006">
    <property type="entry name" value="Sensor histidine kinase WalK"/>
    <property type="match status" value="1"/>
</dbReference>
<feature type="transmembrane region" description="Helical" evidence="9">
    <location>
        <begin position="14"/>
        <end position="38"/>
    </location>
</feature>
<dbReference type="Pfam" id="PF13426">
    <property type="entry name" value="PAS_9"/>
    <property type="match status" value="1"/>
</dbReference>
<keyword evidence="9" id="KW-1133">Transmembrane helix</keyword>
<dbReference type="PANTHER" id="PTHR45453:SF1">
    <property type="entry name" value="PHOSPHATE REGULON SENSOR PROTEIN PHOR"/>
    <property type="match status" value="1"/>
</dbReference>
<dbReference type="Proteomes" id="UP000322976">
    <property type="component" value="Unassembled WGS sequence"/>
</dbReference>
<dbReference type="GO" id="GO:0000155">
    <property type="term" value="F:phosphorelay sensor kinase activity"/>
    <property type="evidence" value="ECO:0007669"/>
    <property type="project" value="InterPro"/>
</dbReference>
<evidence type="ECO:0000256" key="9">
    <source>
        <dbReference type="SAM" id="Phobius"/>
    </source>
</evidence>
<dbReference type="Gene3D" id="3.30.450.20">
    <property type="entry name" value="PAS domain"/>
    <property type="match status" value="2"/>
</dbReference>
<comment type="catalytic activity">
    <reaction evidence="1">
        <text>ATP + protein L-histidine = ADP + protein N-phospho-L-histidine.</text>
        <dbReference type="EC" id="2.7.13.3"/>
    </reaction>
</comment>
<dbReference type="InterPro" id="IPR005467">
    <property type="entry name" value="His_kinase_dom"/>
</dbReference>
<feature type="domain" description="HAMP" evidence="11">
    <location>
        <begin position="195"/>
        <end position="247"/>
    </location>
</feature>
<evidence type="ECO:0000256" key="5">
    <source>
        <dbReference type="ARBA" id="ARBA00022679"/>
    </source>
</evidence>
<dbReference type="InterPro" id="IPR003594">
    <property type="entry name" value="HATPase_dom"/>
</dbReference>
<dbReference type="Pfam" id="PF00672">
    <property type="entry name" value="HAMP"/>
    <property type="match status" value="1"/>
</dbReference>
<dbReference type="PROSITE" id="PS50885">
    <property type="entry name" value="HAMP"/>
    <property type="match status" value="1"/>
</dbReference>
<name>A0A5D8Q8A1_9THEO</name>
<evidence type="ECO:0000256" key="4">
    <source>
        <dbReference type="ARBA" id="ARBA00022553"/>
    </source>
</evidence>
<keyword evidence="4" id="KW-0597">Phosphoprotein</keyword>
<dbReference type="InterPro" id="IPR036890">
    <property type="entry name" value="HATPase_C_sf"/>
</dbReference>
<dbReference type="PROSITE" id="PS50109">
    <property type="entry name" value="HIS_KIN"/>
    <property type="match status" value="1"/>
</dbReference>
<sequence length="588" mass="65751">MVITSVKSKGYLSIQWKIVTIYILLILVAMEIAGYYILRSFDDYEKDKLLAQLQSQAANLSWTFKDNLSNADINDVKDIYIYQGSDLKSIYILDRDGRVITGTDNSVTRLLTPAVMAAFKGSATKEDGEDAATGEGLLSLAWPIKNSDGIVEGAVYLTASTRSINSTLNDVRVILLGATAVAMGITAALGFLLSKTIADPVKEVTDKAESIAAGNFNERVNVRSNDEIGKLGEMFNYMSDRIVDMLDEIARDKSRDEAILKYMSDGVVAIKRDGTILVANIAARQFLGRDIFEGDNFFDIVDEYNGQAVADAFEDAGAHEVTLNTGRFILNIHTAAFKNEKGETEGFVVVMHDITEQQKLDNMRKEFVANVSHELKTPITTIKSYAETLLDGALEDKEVSVKFLDVINKEVDRMDRLVRDLLQLSRIDDNREKWFFEDTDITELVKGSVEKIKVLAEEKEQEIMIDFRDRVHAMVDRDRMDQVLLNVFSNAIKYTPEGGRIDVRVYEDGEWAVILVKDNGVGIPEEDIPHLFERFYRVDKARSREMGGTGLGLSIAKEIVDAHKGRIIIESEINVGTEVKIYLPSITM</sequence>
<feature type="domain" description="Histidine kinase" evidence="10">
    <location>
        <begin position="370"/>
        <end position="587"/>
    </location>
</feature>
<comment type="caution">
    <text evidence="12">The sequence shown here is derived from an EMBL/GenBank/DDBJ whole genome shotgun (WGS) entry which is preliminary data.</text>
</comment>
<dbReference type="RefSeq" id="WP_162523619.1">
    <property type="nucleotide sequence ID" value="NZ_VTPS01000022.1"/>
</dbReference>
<dbReference type="CDD" id="cd00075">
    <property type="entry name" value="HATPase"/>
    <property type="match status" value="1"/>
</dbReference>
<proteinExistence type="predicted"/>
<dbReference type="SMART" id="SM00091">
    <property type="entry name" value="PAS"/>
    <property type="match status" value="1"/>
</dbReference>
<dbReference type="Pfam" id="PF00512">
    <property type="entry name" value="HisKA"/>
    <property type="match status" value="1"/>
</dbReference>
<dbReference type="GO" id="GO:0016036">
    <property type="term" value="P:cellular response to phosphate starvation"/>
    <property type="evidence" value="ECO:0007669"/>
    <property type="project" value="TreeGrafter"/>
</dbReference>
<keyword evidence="13" id="KW-1185">Reference proteome</keyword>
<evidence type="ECO:0000256" key="2">
    <source>
        <dbReference type="ARBA" id="ARBA00004370"/>
    </source>
</evidence>
<evidence type="ECO:0000259" key="11">
    <source>
        <dbReference type="PROSITE" id="PS50885"/>
    </source>
</evidence>
<accession>A0A5D8Q8A1</accession>
<evidence type="ECO:0000313" key="12">
    <source>
        <dbReference type="EMBL" id="TZE80870.1"/>
    </source>
</evidence>
<dbReference type="InterPro" id="IPR036097">
    <property type="entry name" value="HisK_dim/P_sf"/>
</dbReference>
<evidence type="ECO:0000259" key="10">
    <source>
        <dbReference type="PROSITE" id="PS50109"/>
    </source>
</evidence>